<dbReference type="Proteomes" id="UP001623232">
    <property type="component" value="Plasmid unnamed3"/>
</dbReference>
<dbReference type="PANTHER" id="PTHR23150">
    <property type="entry name" value="SULFATASE MODIFYING FACTOR 1, 2"/>
    <property type="match status" value="1"/>
</dbReference>
<dbReference type="Gene3D" id="3.90.1580.10">
    <property type="entry name" value="paralog of FGE (formylglycine-generating enzyme)"/>
    <property type="match status" value="1"/>
</dbReference>
<dbReference type="EMBL" id="CP123587">
    <property type="protein sequence ID" value="WZK91573.1"/>
    <property type="molecule type" value="Genomic_DNA"/>
</dbReference>
<organism evidence="2 3">
    <name type="scientific">Aliisedimentitalea scapharcae</name>
    <dbReference type="NCBI Taxonomy" id="1524259"/>
    <lineage>
        <taxon>Bacteria</taxon>
        <taxon>Pseudomonadati</taxon>
        <taxon>Pseudomonadota</taxon>
        <taxon>Alphaproteobacteria</taxon>
        <taxon>Rhodobacterales</taxon>
        <taxon>Roseobacteraceae</taxon>
        <taxon>Aliisedimentitalea</taxon>
    </lineage>
</organism>
<geneLocation type="plasmid" evidence="2 3">
    <name>unnamed3</name>
</geneLocation>
<dbReference type="InterPro" id="IPR027417">
    <property type="entry name" value="P-loop_NTPase"/>
</dbReference>
<proteinExistence type="predicted"/>
<dbReference type="InterPro" id="IPR016187">
    <property type="entry name" value="CTDL_fold"/>
</dbReference>
<evidence type="ECO:0000259" key="1">
    <source>
        <dbReference type="Pfam" id="PF03781"/>
    </source>
</evidence>
<dbReference type="InterPro" id="IPR051043">
    <property type="entry name" value="Sulfatase_Mod_Factor_Kinase"/>
</dbReference>
<keyword evidence="2" id="KW-0614">Plasmid</keyword>
<feature type="domain" description="Sulfatase-modifying factor enzyme-like" evidence="1">
    <location>
        <begin position="650"/>
        <end position="949"/>
    </location>
</feature>
<sequence>MSTEVDTNAPLKSTLDKVWSFIVENGETILTDLTTELILVVVGLFFLALRWVHKKRLAQNPAPREQLPPVVDDEELMDQFVSETMNRSVQLSFGLALTPPEGSHNEGAPEITLDQIWTPLRVADSQVRAEKTGTHENMAEGDQGIPLEPFLYESEDDLIVLGEPGSGKSTSLAATAYHFSSDWSSIGDKIAIWVTLASVRESDDLDEVGLLLSGVPEIGFLAKKFGTESSLSLKSELRKAISSGSAILLLDGLDEVKEFRLDAVKKAITFIKRKHRTSKVIVTCRAFDYRQQIPNRKLPFEHELELLPYDSEQQQSYVESWYSAAVSSGRLTVDEASPLCAALIVELKTPDVGELGASPLLLALLTMIHSEEAKLPDSRAVLCDKAVEYMLADAAKWRFREAGQQTTATPPVISLAIDVAHAIHVSEEDLDGASPSGISSREVLNFARKICEQMKDAEPTRNIPSAENLAKRLLNSHGLLVETSEDTYEFSHRSFQEFLAGQYYAAGAHDEEALNYAAKLHWREPFRLLASFAGHEGNNLYYVVSLITRLVRTENVSHDFILRTLLGAEMLAEIGKRRLALHKYERVYGEPISGNVGETGLWGIAAEILHDQVEDEKMSLAERDRAGVILGQLGDPRIISPNGESIFENAVPIQGGLRKIGTDRLDPADLRKTGGFLGGIRMVQLPDFKISRYPITNHEFGTFIEDGGYQNPEFWNGRLAKGWMQGTDSVLDELRSHWIETLHLHHEKEINAGEISLEDTEREASQRIAPRNLPYYWNDRRFSAANQPVVGINFWEAKAYCAWATENARTRGWINEYECVALPTEFEWEAASRPIDDDRIFPWGDNWDESKAHVRTNLLNLRQPTPVGVYLENWDGGPCEMAGNVWEWTDSLFVDFDETLDAERQNDDSLEQRVVRGSSWQNNPIVAACGARAVDRSYNLFYDVGFRVIIRV</sequence>
<protein>
    <submittedName>
        <fullName evidence="2">SUMF1/EgtB/PvdO family nonheme iron enzyme</fullName>
    </submittedName>
</protein>
<reference evidence="2 3" key="1">
    <citation type="submission" date="2023-04" db="EMBL/GenBank/DDBJ databases">
        <title>Complete genome sequence of Alisedimentitalea scapharcae.</title>
        <authorList>
            <person name="Rong J.-C."/>
            <person name="Yi M.-L."/>
            <person name="Zhao Q."/>
        </authorList>
    </citation>
    <scope>NUCLEOTIDE SEQUENCE [LARGE SCALE GENOMIC DNA]</scope>
    <source>
        <strain evidence="2 3">KCTC 42119</strain>
        <plasmid evidence="2 3">unnamed3</plasmid>
    </source>
</reference>
<evidence type="ECO:0000313" key="3">
    <source>
        <dbReference type="Proteomes" id="UP001623232"/>
    </source>
</evidence>
<keyword evidence="3" id="KW-1185">Reference proteome</keyword>
<dbReference type="InterPro" id="IPR005532">
    <property type="entry name" value="SUMF_dom"/>
</dbReference>
<dbReference type="SUPFAM" id="SSF56436">
    <property type="entry name" value="C-type lectin-like"/>
    <property type="match status" value="1"/>
</dbReference>
<dbReference type="PANTHER" id="PTHR23150:SF19">
    <property type="entry name" value="FORMYLGLYCINE-GENERATING ENZYME"/>
    <property type="match status" value="1"/>
</dbReference>
<dbReference type="InterPro" id="IPR042095">
    <property type="entry name" value="SUMF_sf"/>
</dbReference>
<dbReference type="Pfam" id="PF03781">
    <property type="entry name" value="FGE-sulfatase"/>
    <property type="match status" value="1"/>
</dbReference>
<evidence type="ECO:0000313" key="2">
    <source>
        <dbReference type="EMBL" id="WZK91573.1"/>
    </source>
</evidence>
<dbReference type="SUPFAM" id="SSF52540">
    <property type="entry name" value="P-loop containing nucleoside triphosphate hydrolases"/>
    <property type="match status" value="1"/>
</dbReference>
<dbReference type="RefSeq" id="WP_343211472.1">
    <property type="nucleotide sequence ID" value="NZ_CP123587.1"/>
</dbReference>
<dbReference type="Gene3D" id="3.40.50.300">
    <property type="entry name" value="P-loop containing nucleotide triphosphate hydrolases"/>
    <property type="match status" value="1"/>
</dbReference>
<accession>A0ABZ2Y0U6</accession>
<name>A0ABZ2Y0U6_9RHOB</name>
<gene>
    <name evidence="2" type="ORF">QEZ52_22815</name>
</gene>